<gene>
    <name evidence="2" type="ORF">MNVI_06770</name>
</gene>
<feature type="compositionally biased region" description="Gly residues" evidence="1">
    <location>
        <begin position="74"/>
        <end position="83"/>
    </location>
</feature>
<dbReference type="EMBL" id="AP022583">
    <property type="protein sequence ID" value="BBY05359.1"/>
    <property type="molecule type" value="Genomic_DNA"/>
</dbReference>
<evidence type="ECO:0000256" key="1">
    <source>
        <dbReference type="SAM" id="MobiDB-lite"/>
    </source>
</evidence>
<dbReference type="AlphaFoldDB" id="A0A7I7P9W1"/>
<evidence type="ECO:0000313" key="2">
    <source>
        <dbReference type="EMBL" id="BBY05359.1"/>
    </source>
</evidence>
<dbReference type="KEGG" id="mnv:MNVI_06770"/>
<organism evidence="2 3">
    <name type="scientific">Mycobacterium noviomagense</name>
    <dbReference type="NCBI Taxonomy" id="459858"/>
    <lineage>
        <taxon>Bacteria</taxon>
        <taxon>Bacillati</taxon>
        <taxon>Actinomycetota</taxon>
        <taxon>Actinomycetes</taxon>
        <taxon>Mycobacteriales</taxon>
        <taxon>Mycobacteriaceae</taxon>
        <taxon>Mycobacterium</taxon>
    </lineage>
</organism>
<feature type="region of interest" description="Disordered" evidence="1">
    <location>
        <begin position="49"/>
        <end position="83"/>
    </location>
</feature>
<reference evidence="2 3" key="1">
    <citation type="journal article" date="2019" name="Emerg. Microbes Infect.">
        <title>Comprehensive subspecies identification of 175 nontuberculous mycobacteria species based on 7547 genomic profiles.</title>
        <authorList>
            <person name="Matsumoto Y."/>
            <person name="Kinjo T."/>
            <person name="Motooka D."/>
            <person name="Nabeya D."/>
            <person name="Jung N."/>
            <person name="Uechi K."/>
            <person name="Horii T."/>
            <person name="Iida T."/>
            <person name="Fujita J."/>
            <person name="Nakamura S."/>
        </authorList>
    </citation>
    <scope>NUCLEOTIDE SEQUENCE [LARGE SCALE GENOMIC DNA]</scope>
    <source>
        <strain evidence="2 3">JCM 16367</strain>
    </source>
</reference>
<proteinExistence type="predicted"/>
<accession>A0A7I7P9W1</accession>
<sequence>MKNVAHLPMAVTVAAGIALTGLAGTQIAVGWAGGWQATAYHTGRAMAGAMHNEGNNAGEPANYPGDGTDNYGTDSGGGGGAGG</sequence>
<name>A0A7I7P9W1_9MYCO</name>
<dbReference type="Proteomes" id="UP000466894">
    <property type="component" value="Chromosome"/>
</dbReference>
<evidence type="ECO:0000313" key="3">
    <source>
        <dbReference type="Proteomes" id="UP000466894"/>
    </source>
</evidence>
<protein>
    <submittedName>
        <fullName evidence="2">Uncharacterized protein</fullName>
    </submittedName>
</protein>